<reference evidence="1" key="1">
    <citation type="submission" date="2021-03" db="EMBL/GenBank/DDBJ databases">
        <title>Draft genome sequence of rust myrtle Austropuccinia psidii MF-1, a brazilian biotype.</title>
        <authorList>
            <person name="Quecine M.C."/>
            <person name="Pachon D.M.R."/>
            <person name="Bonatelli M.L."/>
            <person name="Correr F.H."/>
            <person name="Franceschini L.M."/>
            <person name="Leite T.F."/>
            <person name="Margarido G.R.A."/>
            <person name="Almeida C.A."/>
            <person name="Ferrarezi J.A."/>
            <person name="Labate C.A."/>
        </authorList>
    </citation>
    <scope>NUCLEOTIDE SEQUENCE</scope>
    <source>
        <strain evidence="1">MF-1</strain>
    </source>
</reference>
<proteinExistence type="predicted"/>
<dbReference type="Proteomes" id="UP000765509">
    <property type="component" value="Unassembled WGS sequence"/>
</dbReference>
<dbReference type="EMBL" id="AVOT02044753">
    <property type="protein sequence ID" value="MBW0540107.1"/>
    <property type="molecule type" value="Genomic_DNA"/>
</dbReference>
<evidence type="ECO:0000313" key="2">
    <source>
        <dbReference type="Proteomes" id="UP000765509"/>
    </source>
</evidence>
<keyword evidence="2" id="KW-1185">Reference proteome</keyword>
<protein>
    <submittedName>
        <fullName evidence="1">Uncharacterized protein</fullName>
    </submittedName>
</protein>
<name>A0A9Q3FMT7_9BASI</name>
<evidence type="ECO:0000313" key="1">
    <source>
        <dbReference type="EMBL" id="MBW0540107.1"/>
    </source>
</evidence>
<accession>A0A9Q3FMT7</accession>
<gene>
    <name evidence="1" type="ORF">O181_079822</name>
</gene>
<sequence length="119" mass="12831">MPLTLPSPLLILLPPATYNPYAPAGPSRCASNAAPASLPSPLLPLLHPCLIFSATQNPYPQHPQDIPPIPEPHLSTHSSLRLLPFLRFHITSIGYGGSLEYTMKVSTEICLVDLSSNII</sequence>
<organism evidence="1 2">
    <name type="scientific">Austropuccinia psidii MF-1</name>
    <dbReference type="NCBI Taxonomy" id="1389203"/>
    <lineage>
        <taxon>Eukaryota</taxon>
        <taxon>Fungi</taxon>
        <taxon>Dikarya</taxon>
        <taxon>Basidiomycota</taxon>
        <taxon>Pucciniomycotina</taxon>
        <taxon>Pucciniomycetes</taxon>
        <taxon>Pucciniales</taxon>
        <taxon>Sphaerophragmiaceae</taxon>
        <taxon>Austropuccinia</taxon>
    </lineage>
</organism>
<comment type="caution">
    <text evidence="1">The sequence shown here is derived from an EMBL/GenBank/DDBJ whole genome shotgun (WGS) entry which is preliminary data.</text>
</comment>
<dbReference type="AlphaFoldDB" id="A0A9Q3FMT7"/>